<sequence>MLQPVSSTFRRVVQHVNAIRFSGSSIPTSALGLLVTPGVPHDCSLSTASTPRKTYGSTRLLRPMSSSAVQHGVRGRPVNRIVKNLDPNYLDISDIIDLHGPNGVSVKFGTFRSRQLFYHFPLIPFPQGSKGFFYLHKRPGLPPGAGEIRFRVVDTGCTFHSAADLFAGGKDLLDHTGHRPWRIHMLQLYTTRAYDPIRRLLQSQGLISESQDCDAEQRVSAPTLKNMGRSVILDTISDAFVVQLPISTLRLAFIHDEYIVPPCMVSQDIYWRDKHQPGAIEGSKALWRLYKGFAVVRFELKKVLRTKEFHKVNEGDVVLVLRILELLDPLGPDGVPFNLSHGGELAQRAGLGRYWSMSLDRARKKGIITPSSLKILEDLYLGDSASPDTAGKMFPS</sequence>
<protein>
    <submittedName>
        <fullName evidence="1">Uncharacterized protein</fullName>
    </submittedName>
</protein>
<dbReference type="EMBL" id="JACGCI010000191">
    <property type="protein sequence ID" value="KAF6742270.1"/>
    <property type="molecule type" value="Genomic_DNA"/>
</dbReference>
<gene>
    <name evidence="1" type="ORF">DFP72DRAFT_195366</name>
</gene>
<proteinExistence type="predicted"/>
<dbReference type="OrthoDB" id="2750929at2759"/>
<name>A0A8H6H9A0_9AGAR</name>
<dbReference type="Proteomes" id="UP000521943">
    <property type="component" value="Unassembled WGS sequence"/>
</dbReference>
<accession>A0A8H6H9A0</accession>
<evidence type="ECO:0000313" key="2">
    <source>
        <dbReference type="Proteomes" id="UP000521943"/>
    </source>
</evidence>
<evidence type="ECO:0000313" key="1">
    <source>
        <dbReference type="EMBL" id="KAF6742270.1"/>
    </source>
</evidence>
<organism evidence="1 2">
    <name type="scientific">Ephemerocybe angulata</name>
    <dbReference type="NCBI Taxonomy" id="980116"/>
    <lineage>
        <taxon>Eukaryota</taxon>
        <taxon>Fungi</taxon>
        <taxon>Dikarya</taxon>
        <taxon>Basidiomycota</taxon>
        <taxon>Agaricomycotina</taxon>
        <taxon>Agaricomycetes</taxon>
        <taxon>Agaricomycetidae</taxon>
        <taxon>Agaricales</taxon>
        <taxon>Agaricineae</taxon>
        <taxon>Psathyrellaceae</taxon>
        <taxon>Ephemerocybe</taxon>
    </lineage>
</organism>
<keyword evidence="2" id="KW-1185">Reference proteome</keyword>
<reference evidence="1 2" key="1">
    <citation type="submission" date="2020-07" db="EMBL/GenBank/DDBJ databases">
        <title>Comparative genomics of pyrophilous fungi reveals a link between fire events and developmental genes.</title>
        <authorList>
            <consortium name="DOE Joint Genome Institute"/>
            <person name="Steindorff A.S."/>
            <person name="Carver A."/>
            <person name="Calhoun S."/>
            <person name="Stillman K."/>
            <person name="Liu H."/>
            <person name="Lipzen A."/>
            <person name="Pangilinan J."/>
            <person name="Labutti K."/>
            <person name="Bruns T.D."/>
            <person name="Grigoriev I.V."/>
        </authorList>
    </citation>
    <scope>NUCLEOTIDE SEQUENCE [LARGE SCALE GENOMIC DNA]</scope>
    <source>
        <strain evidence="1 2">CBS 144469</strain>
    </source>
</reference>
<comment type="caution">
    <text evidence="1">The sequence shown here is derived from an EMBL/GenBank/DDBJ whole genome shotgun (WGS) entry which is preliminary data.</text>
</comment>
<dbReference type="AlphaFoldDB" id="A0A8H6H9A0"/>